<dbReference type="STRING" id="1427503.HE1_00054"/>
<dbReference type="GO" id="GO:0046872">
    <property type="term" value="F:metal ion binding"/>
    <property type="evidence" value="ECO:0007669"/>
    <property type="project" value="UniProtKB-UniRule"/>
</dbReference>
<feature type="domain" description="HhH-GPD" evidence="15">
    <location>
        <begin position="38"/>
        <end position="180"/>
    </location>
</feature>
<evidence type="ECO:0000256" key="12">
    <source>
        <dbReference type="ARBA" id="ARBA00023204"/>
    </source>
</evidence>
<dbReference type="CDD" id="cd00056">
    <property type="entry name" value="ENDO3c"/>
    <property type="match status" value="1"/>
</dbReference>
<evidence type="ECO:0000259" key="15">
    <source>
        <dbReference type="SMART" id="SM00478"/>
    </source>
</evidence>
<evidence type="ECO:0000313" key="16">
    <source>
        <dbReference type="EMBL" id="GAJ45745.1"/>
    </source>
</evidence>
<evidence type="ECO:0000256" key="14">
    <source>
        <dbReference type="RuleBase" id="RU365096"/>
    </source>
</evidence>
<evidence type="ECO:0000256" key="5">
    <source>
        <dbReference type="ARBA" id="ARBA00022023"/>
    </source>
</evidence>
<keyword evidence="12" id="KW-0234">DNA repair</keyword>
<dbReference type="SMART" id="SM00478">
    <property type="entry name" value="ENDO3c"/>
    <property type="match status" value="1"/>
</dbReference>
<evidence type="ECO:0000256" key="3">
    <source>
        <dbReference type="ARBA" id="ARBA00008343"/>
    </source>
</evidence>
<gene>
    <name evidence="16" type="ORF">HE1_00054</name>
</gene>
<organism evidence="16 17">
    <name type="scientific">Holospora elegans E1</name>
    <dbReference type="NCBI Taxonomy" id="1427503"/>
    <lineage>
        <taxon>Bacteria</taxon>
        <taxon>Pseudomonadati</taxon>
        <taxon>Pseudomonadota</taxon>
        <taxon>Alphaproteobacteria</taxon>
        <taxon>Holosporales</taxon>
        <taxon>Holosporaceae</taxon>
        <taxon>Holospora</taxon>
    </lineage>
</organism>
<proteinExistence type="inferred from homology"/>
<dbReference type="InterPro" id="IPR011257">
    <property type="entry name" value="DNA_glycosylase"/>
</dbReference>
<evidence type="ECO:0000256" key="2">
    <source>
        <dbReference type="ARBA" id="ARBA00002933"/>
    </source>
</evidence>
<evidence type="ECO:0000256" key="6">
    <source>
        <dbReference type="ARBA" id="ARBA00022485"/>
    </source>
</evidence>
<keyword evidence="6" id="KW-0004">4Fe-4S</keyword>
<dbReference type="OrthoDB" id="9802365at2"/>
<evidence type="ECO:0000256" key="4">
    <source>
        <dbReference type="ARBA" id="ARBA00012045"/>
    </source>
</evidence>
<keyword evidence="7" id="KW-0479">Metal-binding</keyword>
<dbReference type="InterPro" id="IPR003265">
    <property type="entry name" value="HhH-GPD_domain"/>
</dbReference>
<dbReference type="GO" id="GO:0006298">
    <property type="term" value="P:mismatch repair"/>
    <property type="evidence" value="ECO:0007669"/>
    <property type="project" value="TreeGrafter"/>
</dbReference>
<dbReference type="InterPro" id="IPR044298">
    <property type="entry name" value="MIG/MutY"/>
</dbReference>
<keyword evidence="11" id="KW-0411">Iron-sulfur</keyword>
<dbReference type="GO" id="GO:0006284">
    <property type="term" value="P:base-excision repair"/>
    <property type="evidence" value="ECO:0007669"/>
    <property type="project" value="UniProtKB-UniRule"/>
</dbReference>
<evidence type="ECO:0000256" key="8">
    <source>
        <dbReference type="ARBA" id="ARBA00022763"/>
    </source>
</evidence>
<dbReference type="PANTHER" id="PTHR42944">
    <property type="entry name" value="ADENINE DNA GLYCOSYLASE"/>
    <property type="match status" value="1"/>
</dbReference>
<keyword evidence="10 14" id="KW-0408">Iron</keyword>
<dbReference type="GO" id="GO:0034039">
    <property type="term" value="F:8-oxo-7,8-dihydroguanine DNA N-glycosylase activity"/>
    <property type="evidence" value="ECO:0007669"/>
    <property type="project" value="TreeGrafter"/>
</dbReference>
<evidence type="ECO:0000256" key="9">
    <source>
        <dbReference type="ARBA" id="ARBA00022801"/>
    </source>
</evidence>
<name>A0A023DXT3_9PROT</name>
<comment type="cofactor">
    <cofactor evidence="14">
        <name>[4Fe-4S] cluster</name>
        <dbReference type="ChEBI" id="CHEBI:49883"/>
    </cofactor>
    <text evidence="14">Binds 1 [4Fe-4S] cluster.</text>
</comment>
<keyword evidence="9" id="KW-0378">Hydrolase</keyword>
<dbReference type="GO" id="GO:0035485">
    <property type="term" value="F:adenine/guanine mispair binding"/>
    <property type="evidence" value="ECO:0007669"/>
    <property type="project" value="TreeGrafter"/>
</dbReference>
<evidence type="ECO:0000256" key="1">
    <source>
        <dbReference type="ARBA" id="ARBA00000843"/>
    </source>
</evidence>
<dbReference type="Proteomes" id="UP000024842">
    <property type="component" value="Unassembled WGS sequence"/>
</dbReference>
<dbReference type="CDD" id="cd03431">
    <property type="entry name" value="NUDIX_DNA_Glycosylase_C-MutY"/>
    <property type="match status" value="1"/>
</dbReference>
<comment type="catalytic activity">
    <reaction evidence="1 14">
        <text>Hydrolyzes free adenine bases from 7,8-dihydro-8-oxoguanine:adenine mismatched double-stranded DNA, leaving an apurinic site.</text>
        <dbReference type="EC" id="3.2.2.31"/>
    </reaction>
</comment>
<dbReference type="Gene3D" id="1.10.1670.10">
    <property type="entry name" value="Helix-hairpin-Helix base-excision DNA repair enzymes (C-terminal)"/>
    <property type="match status" value="1"/>
</dbReference>
<dbReference type="AlphaFoldDB" id="A0A023DXT3"/>
<evidence type="ECO:0000256" key="11">
    <source>
        <dbReference type="ARBA" id="ARBA00023014"/>
    </source>
</evidence>
<dbReference type="Pfam" id="PF00730">
    <property type="entry name" value="HhH-GPD"/>
    <property type="match status" value="1"/>
</dbReference>
<dbReference type="PANTHER" id="PTHR42944:SF1">
    <property type="entry name" value="ADENINE DNA GLYCOSYLASE"/>
    <property type="match status" value="1"/>
</dbReference>
<dbReference type="RefSeq" id="WP_006289519.1">
    <property type="nucleotide sequence ID" value="NZ_BAUP01000020.1"/>
</dbReference>
<keyword evidence="8 14" id="KW-0227">DNA damage</keyword>
<sequence>MNKKDAFSHKILSWYKENQRPLPWRGGTSYEVFLSEIMLQQTQVKTVIPFFQRFLQRFPNLTELAKSSLDEVYQVWQGLGYYYRARHLHQAAQIWLSLGKDPKEYKEWLSFPGVGPYTAAMLTVVLSKQPATVIDGNIKRILQRYFGLDTLKEIKTMAEKILPCKNHSEYTQGLMDLGAMVCTPKAPKCFVCPIAQHCKFKQGMWAPLVIQKSSKPTRYAHVYLCRKENELWTVQNTQTSLLKGLWGFPLSDLQSEEKMPCINLDPNLINDTVRHVFTHFTLILRAWDASSISQSVISRWSNGKWLNFEQRKLIGFSRLMRKVEEKWNF</sequence>
<reference evidence="16 17" key="1">
    <citation type="journal article" date="2014" name="FEMS Microbiol. Lett.">
        <title>Draft genome sequences of three Holospora species (Holospora obtusa, Holospora undulata, and Holospora elegans), endonuclear symbiotic bacteria of the ciliate Paramecium caudatum.</title>
        <authorList>
            <person name="Dohra H."/>
            <person name="Tanaka K."/>
            <person name="Suzuki T."/>
            <person name="Fujishima M."/>
            <person name="Suzuki H."/>
        </authorList>
    </citation>
    <scope>NUCLEOTIDE SEQUENCE [LARGE SCALE GENOMIC DNA]</scope>
    <source>
        <strain evidence="16 17">E1</strain>
    </source>
</reference>
<dbReference type="EMBL" id="BAUP01000020">
    <property type="protein sequence ID" value="GAJ45745.1"/>
    <property type="molecule type" value="Genomic_DNA"/>
</dbReference>
<comment type="function">
    <text evidence="2">Adenine glycosylase active on G-A mispairs. MutY also corrects error-prone DNA synthesis past GO lesions which are due to the oxidatively damaged form of guanine: 7,8-dihydro-8-oxoguanine (8-oxo-dGTP).</text>
</comment>
<dbReference type="GO" id="GO:0000701">
    <property type="term" value="F:purine-specific mismatch base pair DNA N-glycosylase activity"/>
    <property type="evidence" value="ECO:0007669"/>
    <property type="project" value="UniProtKB-EC"/>
</dbReference>
<dbReference type="InterPro" id="IPR015797">
    <property type="entry name" value="NUDIX_hydrolase-like_dom_sf"/>
</dbReference>
<accession>A0A023DXT3</accession>
<dbReference type="InterPro" id="IPR023170">
    <property type="entry name" value="HhH_base_excis_C"/>
</dbReference>
<dbReference type="Gene3D" id="3.90.79.10">
    <property type="entry name" value="Nucleoside Triphosphate Pyrophosphohydrolase"/>
    <property type="match status" value="1"/>
</dbReference>
<dbReference type="EC" id="3.2.2.31" evidence="4 14"/>
<dbReference type="Pfam" id="PF14815">
    <property type="entry name" value="NUDIX_4"/>
    <property type="match status" value="1"/>
</dbReference>
<dbReference type="SUPFAM" id="SSF55811">
    <property type="entry name" value="Nudix"/>
    <property type="match status" value="1"/>
</dbReference>
<evidence type="ECO:0000313" key="17">
    <source>
        <dbReference type="Proteomes" id="UP000024842"/>
    </source>
</evidence>
<keyword evidence="13 14" id="KW-0326">Glycosidase</keyword>
<evidence type="ECO:0000256" key="13">
    <source>
        <dbReference type="ARBA" id="ARBA00023295"/>
    </source>
</evidence>
<evidence type="ECO:0000256" key="7">
    <source>
        <dbReference type="ARBA" id="ARBA00022723"/>
    </source>
</evidence>
<comment type="caution">
    <text evidence="16">The sequence shown here is derived from an EMBL/GenBank/DDBJ whole genome shotgun (WGS) entry which is preliminary data.</text>
</comment>
<evidence type="ECO:0000256" key="10">
    <source>
        <dbReference type="ARBA" id="ARBA00023004"/>
    </source>
</evidence>
<dbReference type="GO" id="GO:0032357">
    <property type="term" value="F:oxidized purine DNA binding"/>
    <property type="evidence" value="ECO:0007669"/>
    <property type="project" value="TreeGrafter"/>
</dbReference>
<keyword evidence="17" id="KW-1185">Reference proteome</keyword>
<protein>
    <recommendedName>
        <fullName evidence="5 14">Adenine DNA glycosylase</fullName>
        <ecNumber evidence="4 14">3.2.2.31</ecNumber>
    </recommendedName>
</protein>
<dbReference type="Gene3D" id="1.10.340.30">
    <property type="entry name" value="Hypothetical protein, domain 2"/>
    <property type="match status" value="1"/>
</dbReference>
<dbReference type="GO" id="GO:0051539">
    <property type="term" value="F:4 iron, 4 sulfur cluster binding"/>
    <property type="evidence" value="ECO:0007669"/>
    <property type="project" value="UniProtKB-UniRule"/>
</dbReference>
<comment type="similarity">
    <text evidence="3 14">Belongs to the Nth/MutY family.</text>
</comment>
<dbReference type="InterPro" id="IPR029119">
    <property type="entry name" value="MutY_C"/>
</dbReference>
<dbReference type="SUPFAM" id="SSF48150">
    <property type="entry name" value="DNA-glycosylase"/>
    <property type="match status" value="1"/>
</dbReference>